<dbReference type="Pfam" id="PF20151">
    <property type="entry name" value="DUF6533"/>
    <property type="match status" value="1"/>
</dbReference>
<reference evidence="4 5" key="1">
    <citation type="journal article" date="2016" name="Mol. Biol. Evol.">
        <title>Comparative Genomics of Early-Diverging Mushroom-Forming Fungi Provides Insights into the Origins of Lignocellulose Decay Capabilities.</title>
        <authorList>
            <person name="Nagy L.G."/>
            <person name="Riley R."/>
            <person name="Tritt A."/>
            <person name="Adam C."/>
            <person name="Daum C."/>
            <person name="Floudas D."/>
            <person name="Sun H."/>
            <person name="Yadav J.S."/>
            <person name="Pangilinan J."/>
            <person name="Larsson K.H."/>
            <person name="Matsuura K."/>
            <person name="Barry K."/>
            <person name="Labutti K."/>
            <person name="Kuo R."/>
            <person name="Ohm R.A."/>
            <person name="Bhattacharya S.S."/>
            <person name="Shirouzu T."/>
            <person name="Yoshinaga Y."/>
            <person name="Martin F.M."/>
            <person name="Grigoriev I.V."/>
            <person name="Hibbett D.S."/>
        </authorList>
    </citation>
    <scope>NUCLEOTIDE SEQUENCE [LARGE SCALE GENOMIC DNA]</scope>
    <source>
        <strain evidence="4 5">HHB12029</strain>
    </source>
</reference>
<organism evidence="4 5">
    <name type="scientific">Exidia glandulosa HHB12029</name>
    <dbReference type="NCBI Taxonomy" id="1314781"/>
    <lineage>
        <taxon>Eukaryota</taxon>
        <taxon>Fungi</taxon>
        <taxon>Dikarya</taxon>
        <taxon>Basidiomycota</taxon>
        <taxon>Agaricomycotina</taxon>
        <taxon>Agaricomycetes</taxon>
        <taxon>Auriculariales</taxon>
        <taxon>Exidiaceae</taxon>
        <taxon>Exidia</taxon>
    </lineage>
</organism>
<keyword evidence="1" id="KW-0472">Membrane</keyword>
<dbReference type="OrthoDB" id="3350812at2759"/>
<keyword evidence="1" id="KW-1133">Transmembrane helix</keyword>
<keyword evidence="5" id="KW-1185">Reference proteome</keyword>
<dbReference type="AlphaFoldDB" id="A0A165H449"/>
<feature type="transmembrane region" description="Helical" evidence="1">
    <location>
        <begin position="164"/>
        <end position="192"/>
    </location>
</feature>
<feature type="transmembrane region" description="Helical" evidence="1">
    <location>
        <begin position="122"/>
        <end position="144"/>
    </location>
</feature>
<dbReference type="EMBL" id="KV426028">
    <property type="protein sequence ID" value="KZV91426.1"/>
    <property type="molecule type" value="Genomic_DNA"/>
</dbReference>
<protein>
    <recommendedName>
        <fullName evidence="2">DUF6533 domain-containing protein</fullName>
    </recommendedName>
</protein>
<name>A0A165H449_EXIGL</name>
<evidence type="ECO:0000259" key="2">
    <source>
        <dbReference type="Pfam" id="PF20151"/>
    </source>
</evidence>
<feature type="domain" description="DUF6533" evidence="2">
    <location>
        <begin position="23"/>
        <end position="66"/>
    </location>
</feature>
<sequence>MSDPAAQLALILGSLTRSQVVRYSNVASACLFMYDYVVTLPDEISLVWPAAWGPGKILFLLARYVTWPEITLAVYQQLSDIPATECHSFFTYFSWSTVWGIGVAEMILMLRTWALWNRKQSILIGLVTLFCAIWAPISYIISVVNAKTTFVASSSFSPALSGCFVTGSTSLISVAWILLTCFDFVILGLTIIKGLEHFKHQSSTLLSSLYRDGLLYFVYLFSIALANVIVLYTTPPEFTILLNNFQRVLHAMLSCRIILQLRALAVRSEVQTFGLSSGGRRQQQWSGTHSQTLSVTVAEDQTSAWFGEGYGTSTLGRRWKK</sequence>
<gene>
    <name evidence="4" type="ORF">EXIGLDRAFT_750161</name>
    <name evidence="3" type="ORF">EXIGLDRAFT_752878</name>
</gene>
<dbReference type="InterPro" id="IPR045340">
    <property type="entry name" value="DUF6533"/>
</dbReference>
<evidence type="ECO:0000313" key="3">
    <source>
        <dbReference type="EMBL" id="KZV86298.1"/>
    </source>
</evidence>
<evidence type="ECO:0000313" key="5">
    <source>
        <dbReference type="Proteomes" id="UP000077266"/>
    </source>
</evidence>
<keyword evidence="1" id="KW-0812">Transmembrane</keyword>
<dbReference type="Proteomes" id="UP000077266">
    <property type="component" value="Unassembled WGS sequence"/>
</dbReference>
<evidence type="ECO:0000256" key="1">
    <source>
        <dbReference type="SAM" id="Phobius"/>
    </source>
</evidence>
<evidence type="ECO:0000313" key="4">
    <source>
        <dbReference type="EMBL" id="KZV91426.1"/>
    </source>
</evidence>
<feature type="transmembrane region" description="Helical" evidence="1">
    <location>
        <begin position="213"/>
        <end position="232"/>
    </location>
</feature>
<feature type="transmembrane region" description="Helical" evidence="1">
    <location>
        <begin position="89"/>
        <end position="110"/>
    </location>
</feature>
<accession>A0A165H449</accession>
<proteinExistence type="predicted"/>
<dbReference type="EMBL" id="KV426160">
    <property type="protein sequence ID" value="KZV86298.1"/>
    <property type="molecule type" value="Genomic_DNA"/>
</dbReference>